<evidence type="ECO:0000256" key="1">
    <source>
        <dbReference type="SAM" id="MobiDB-lite"/>
    </source>
</evidence>
<dbReference type="Proteomes" id="UP001152759">
    <property type="component" value="Chromosome 4"/>
</dbReference>
<evidence type="ECO:0000313" key="2">
    <source>
        <dbReference type="EMBL" id="CAH0388867.1"/>
    </source>
</evidence>
<dbReference type="EMBL" id="OU963865">
    <property type="protein sequence ID" value="CAH0388867.1"/>
    <property type="molecule type" value="Genomic_DNA"/>
</dbReference>
<dbReference type="PANTHER" id="PTHR34825">
    <property type="entry name" value="CONSERVED PROTEIN, WITH A WEAK D-GALACTARATE DEHYDRATASE/ALTRONATE HYDROLASE DOMAIN"/>
    <property type="match status" value="1"/>
</dbReference>
<reference evidence="2" key="1">
    <citation type="submission" date="2021-12" db="EMBL/GenBank/DDBJ databases">
        <authorList>
            <person name="King R."/>
        </authorList>
    </citation>
    <scope>NUCLEOTIDE SEQUENCE</scope>
</reference>
<dbReference type="AlphaFoldDB" id="A0A9P0AE67"/>
<dbReference type="PANTHER" id="PTHR34825:SF1">
    <property type="entry name" value="AAA-ATPASE-LIKE DOMAIN-CONTAINING PROTEIN"/>
    <property type="match status" value="1"/>
</dbReference>
<protein>
    <submittedName>
        <fullName evidence="2">Uncharacterized protein</fullName>
    </submittedName>
</protein>
<sequence length="524" mass="58718">MTHTPAANIEKLWGGGGGGRSVGDFPGPRPLRGASPPLTTSEMRRHTMTSSILLTVNVKNAASSVFGEIRSNNETFVDKTLWLKEFYELNTSSKTHLSCSPLAVWENNQSENDGGILSITNNEKQARELFEDTLIHSKEKNFFDAHFRKYPVIYFNFQPLLSTTNCIEKEVYNLKEQYVKYFGITETEVEHLLEKSSLADNLPRFKFYYDGYSIAHSPKKIFNTISPTKFVKNRKFAPYWAESVEPLKNDFLGLFSRPLIGSLIEKAIFWDMMKLPEFPHLKPAIGKDMFHAVRGNATVDPEVVASAGAIFFNYLYESGYIGMITVDGFLATNQDAAFALGTTLARDSNFYQNARNISSAAKMKLVKAVKNLALSKETMMELAAAIHGLYHPACSLVTEERVSFVGPIFTILAYEDPEAFEEVISPLRVAFQPTKPDVVLLRKDFVAFVFALRRNESAREAAEAALSSEYEYVFEKDFKGVKIKSTMFVGINLDVDCRVSVGFGEEGIQAKEIKELSSPIDETG</sequence>
<gene>
    <name evidence="2" type="ORF">BEMITA_LOCUS7752</name>
</gene>
<evidence type="ECO:0000313" key="3">
    <source>
        <dbReference type="Proteomes" id="UP001152759"/>
    </source>
</evidence>
<keyword evidence="3" id="KW-1185">Reference proteome</keyword>
<feature type="region of interest" description="Disordered" evidence="1">
    <location>
        <begin position="1"/>
        <end position="42"/>
    </location>
</feature>
<proteinExistence type="predicted"/>
<organism evidence="2 3">
    <name type="scientific">Bemisia tabaci</name>
    <name type="common">Sweetpotato whitefly</name>
    <name type="synonym">Aleurodes tabaci</name>
    <dbReference type="NCBI Taxonomy" id="7038"/>
    <lineage>
        <taxon>Eukaryota</taxon>
        <taxon>Metazoa</taxon>
        <taxon>Ecdysozoa</taxon>
        <taxon>Arthropoda</taxon>
        <taxon>Hexapoda</taxon>
        <taxon>Insecta</taxon>
        <taxon>Pterygota</taxon>
        <taxon>Neoptera</taxon>
        <taxon>Paraneoptera</taxon>
        <taxon>Hemiptera</taxon>
        <taxon>Sternorrhyncha</taxon>
        <taxon>Aleyrodoidea</taxon>
        <taxon>Aleyrodidae</taxon>
        <taxon>Aleyrodinae</taxon>
        <taxon>Bemisia</taxon>
    </lineage>
</organism>
<name>A0A9P0AE67_BEMTA</name>
<accession>A0A9P0AE67</accession>